<keyword evidence="1 5" id="KW-0378">Hydrolase</keyword>
<dbReference type="Gene3D" id="1.50.10.10">
    <property type="match status" value="1"/>
</dbReference>
<feature type="binding site" evidence="4">
    <location>
        <position position="163"/>
    </location>
    <ligand>
        <name>substrate</name>
    </ligand>
</feature>
<organism evidence="5 6">
    <name type="scientific">Hungatella hathewayi</name>
    <dbReference type="NCBI Taxonomy" id="154046"/>
    <lineage>
        <taxon>Bacteria</taxon>
        <taxon>Bacillati</taxon>
        <taxon>Bacillota</taxon>
        <taxon>Clostridia</taxon>
        <taxon>Lachnospirales</taxon>
        <taxon>Lachnospiraceae</taxon>
        <taxon>Hungatella</taxon>
    </lineage>
</organism>
<dbReference type="SUPFAM" id="SSF48208">
    <property type="entry name" value="Six-hairpin glycosidases"/>
    <property type="match status" value="1"/>
</dbReference>
<dbReference type="InterPro" id="IPR010905">
    <property type="entry name" value="Glyco_hydro_88"/>
</dbReference>
<gene>
    <name evidence="5" type="primary">ugl_8</name>
    <name evidence="5" type="ORF">ERS852407_04754</name>
</gene>
<proteinExistence type="inferred from homology"/>
<dbReference type="PANTHER" id="PTHR36845">
    <property type="entry name" value="HYDROLASE, PUTATIVE (AFU_ORTHOLOGUE AFUA_7G05090)-RELATED"/>
    <property type="match status" value="1"/>
</dbReference>
<reference evidence="5 6" key="1">
    <citation type="submission" date="2015-09" db="EMBL/GenBank/DDBJ databases">
        <authorList>
            <consortium name="Pathogen Informatics"/>
        </authorList>
    </citation>
    <scope>NUCLEOTIDE SEQUENCE [LARGE SCALE GENOMIC DNA]</scope>
    <source>
        <strain evidence="5 6">2789STDY5608850</strain>
    </source>
</reference>
<feature type="binding site" evidence="4">
    <location>
        <position position="99"/>
    </location>
    <ligand>
        <name>substrate</name>
    </ligand>
</feature>
<dbReference type="PANTHER" id="PTHR36845:SF1">
    <property type="entry name" value="HYDROLASE, PUTATIVE (AFU_ORTHOLOGUE AFUA_7G05090)-RELATED"/>
    <property type="match status" value="1"/>
</dbReference>
<evidence type="ECO:0000256" key="2">
    <source>
        <dbReference type="ARBA" id="ARBA00038358"/>
    </source>
</evidence>
<name>A0A174K187_9FIRM</name>
<feature type="binding site" evidence="4">
    <location>
        <position position="239"/>
    </location>
    <ligand>
        <name>substrate</name>
    </ligand>
</feature>
<dbReference type="RefSeq" id="WP_055658918.1">
    <property type="nucleotide sequence ID" value="NZ_CABIXC010000016.1"/>
</dbReference>
<evidence type="ECO:0000256" key="1">
    <source>
        <dbReference type="ARBA" id="ARBA00022801"/>
    </source>
</evidence>
<dbReference type="AlphaFoldDB" id="A0A174K187"/>
<dbReference type="Proteomes" id="UP000095651">
    <property type="component" value="Unassembled WGS sequence"/>
</dbReference>
<dbReference type="EMBL" id="CYZE01000016">
    <property type="protein sequence ID" value="CUP03130.1"/>
    <property type="molecule type" value="Genomic_DNA"/>
</dbReference>
<feature type="binding site" evidence="4">
    <location>
        <position position="235"/>
    </location>
    <ligand>
        <name>substrate</name>
    </ligand>
</feature>
<evidence type="ECO:0000313" key="5">
    <source>
        <dbReference type="EMBL" id="CUP03130.1"/>
    </source>
</evidence>
<dbReference type="Pfam" id="PF07470">
    <property type="entry name" value="Glyco_hydro_88"/>
    <property type="match status" value="1"/>
</dbReference>
<keyword evidence="5" id="KW-0326">Glycosidase</keyword>
<dbReference type="InterPro" id="IPR052369">
    <property type="entry name" value="UG_Glycosaminoglycan_Hydrolase"/>
</dbReference>
<dbReference type="GO" id="GO:0052757">
    <property type="term" value="F:chondroitin hydrolase activity"/>
    <property type="evidence" value="ECO:0007669"/>
    <property type="project" value="TreeGrafter"/>
</dbReference>
<comment type="similarity">
    <text evidence="2">Belongs to the glycosyl hydrolase 88 family.</text>
</comment>
<feature type="active site" description="Nucleophile" evidence="3">
    <location>
        <position position="99"/>
    </location>
</feature>
<dbReference type="InterPro" id="IPR008928">
    <property type="entry name" value="6-hairpin_glycosidase_sf"/>
</dbReference>
<dbReference type="EC" id="3.2.1.179" evidence="5"/>
<protein>
    <submittedName>
        <fullName evidence="5">Glycosyl hydrolase family protein</fullName>
        <ecNumber evidence="5">3.2.1.179</ecNumber>
    </submittedName>
</protein>
<dbReference type="GO" id="GO:0000272">
    <property type="term" value="P:polysaccharide catabolic process"/>
    <property type="evidence" value="ECO:0007669"/>
    <property type="project" value="TreeGrafter"/>
</dbReference>
<accession>A0A174K187</accession>
<evidence type="ECO:0000256" key="3">
    <source>
        <dbReference type="PIRSR" id="PIRSR610905-1"/>
    </source>
</evidence>
<dbReference type="InterPro" id="IPR012341">
    <property type="entry name" value="6hp_glycosidase-like_sf"/>
</dbReference>
<feature type="active site" description="Proton donor" evidence="3">
    <location>
        <position position="163"/>
    </location>
</feature>
<sequence length="381" mass="43924">MDWTCEAERKIIEKMDWVSEKSRFKIPYTTVSGTHDNKIDEDRQFGWDDGVSWWTNGFWPGIMWLLYLRTGDQRYVDIARYAEKKLDQAFADFYGLHHDMGFVWLPSAVADYRITGNPESRKRGLMAATILSGRFNPAARIFRAWDQWSGAPDEDTAGWAIIDCMMNINLLYWASDETGDPRFREQAVMYADQVMRYYIRPDGSSNHIMRFDPVTGELTGSLGGQGYADGSSWTRGQAWAMYGFALSYIHTKDERYLDTAKRTAHYFIANIPENGLIPVDFRAPKQPYYEDSSAAAAAASALLELARLTAACESEVYRRAAEKLLKALYEKRCNFSKGSDCILEKCTAAYHHKNHEFHIIYGDYYFIEAIFKLQGETYQMW</sequence>
<evidence type="ECO:0000256" key="4">
    <source>
        <dbReference type="PIRSR" id="PIRSR610905-2"/>
    </source>
</evidence>
<evidence type="ECO:0000313" key="6">
    <source>
        <dbReference type="Proteomes" id="UP000095651"/>
    </source>
</evidence>